<reference evidence="3" key="1">
    <citation type="journal article" date="2019" name="Int. J. Syst. Evol. Microbiol.">
        <title>The Global Catalogue of Microorganisms (GCM) 10K type strain sequencing project: providing services to taxonomists for standard genome sequencing and annotation.</title>
        <authorList>
            <consortium name="The Broad Institute Genomics Platform"/>
            <consortium name="The Broad Institute Genome Sequencing Center for Infectious Disease"/>
            <person name="Wu L."/>
            <person name="Ma J."/>
        </authorList>
    </citation>
    <scope>NUCLEOTIDE SEQUENCE [LARGE SCALE GENOMIC DNA]</scope>
    <source>
        <strain evidence="3">DFY28</strain>
    </source>
</reference>
<organism evidence="2 3">
    <name type="scientific">Phenylobacterium terrae</name>
    <dbReference type="NCBI Taxonomy" id="2665495"/>
    <lineage>
        <taxon>Bacteria</taxon>
        <taxon>Pseudomonadati</taxon>
        <taxon>Pseudomonadota</taxon>
        <taxon>Alphaproteobacteria</taxon>
        <taxon>Caulobacterales</taxon>
        <taxon>Caulobacteraceae</taxon>
        <taxon>Phenylobacterium</taxon>
    </lineage>
</organism>
<dbReference type="EMBL" id="JBHUEY010000001">
    <property type="protein sequence ID" value="MFD1783983.1"/>
    <property type="molecule type" value="Genomic_DNA"/>
</dbReference>
<gene>
    <name evidence="2" type="ORF">ACFSC0_11310</name>
</gene>
<dbReference type="RefSeq" id="WP_377282829.1">
    <property type="nucleotide sequence ID" value="NZ_JBHRSI010000008.1"/>
</dbReference>
<keyword evidence="1" id="KW-1133">Transmembrane helix</keyword>
<sequence>MPRVLPVFAGGVVLAAAAYFVSTALLAGATPLVTAAIVVVAFAVGAFATNQILDWLGR</sequence>
<name>A0ABW4N2K9_9CAUL</name>
<evidence type="ECO:0000313" key="3">
    <source>
        <dbReference type="Proteomes" id="UP001597237"/>
    </source>
</evidence>
<evidence type="ECO:0000256" key="1">
    <source>
        <dbReference type="SAM" id="Phobius"/>
    </source>
</evidence>
<evidence type="ECO:0000313" key="2">
    <source>
        <dbReference type="EMBL" id="MFD1783983.1"/>
    </source>
</evidence>
<keyword evidence="1" id="KW-0472">Membrane</keyword>
<comment type="caution">
    <text evidence="2">The sequence shown here is derived from an EMBL/GenBank/DDBJ whole genome shotgun (WGS) entry which is preliminary data.</text>
</comment>
<dbReference type="Proteomes" id="UP001597237">
    <property type="component" value="Unassembled WGS sequence"/>
</dbReference>
<feature type="transmembrane region" description="Helical" evidence="1">
    <location>
        <begin position="33"/>
        <end position="53"/>
    </location>
</feature>
<protein>
    <submittedName>
        <fullName evidence="2">Uncharacterized protein</fullName>
    </submittedName>
</protein>
<accession>A0ABW4N2K9</accession>
<proteinExistence type="predicted"/>
<keyword evidence="3" id="KW-1185">Reference proteome</keyword>
<keyword evidence="1" id="KW-0812">Transmembrane</keyword>